<feature type="signal peptide" evidence="4">
    <location>
        <begin position="1"/>
        <end position="26"/>
    </location>
</feature>
<evidence type="ECO:0000313" key="7">
    <source>
        <dbReference type="EMBL" id="NBG65721.1"/>
    </source>
</evidence>
<evidence type="ECO:0000256" key="4">
    <source>
        <dbReference type="SAM" id="SignalP"/>
    </source>
</evidence>
<dbReference type="InterPro" id="IPR058647">
    <property type="entry name" value="BSH_CzcB-like"/>
</dbReference>
<name>A0A6N9NJR3_9FLAO</name>
<feature type="domain" description="CzcB-like barrel-sandwich hybrid" evidence="6">
    <location>
        <begin position="96"/>
        <end position="240"/>
    </location>
</feature>
<dbReference type="PROSITE" id="PS51257">
    <property type="entry name" value="PROKAR_LIPOPROTEIN"/>
    <property type="match status" value="1"/>
</dbReference>
<evidence type="ECO:0000256" key="3">
    <source>
        <dbReference type="SAM" id="MobiDB-lite"/>
    </source>
</evidence>
<keyword evidence="4" id="KW-0732">Signal</keyword>
<dbReference type="InterPro" id="IPR051909">
    <property type="entry name" value="MFP_Cation_Efflux"/>
</dbReference>
<gene>
    <name evidence="7" type="ORF">GQN54_06300</name>
</gene>
<accession>A0A6N9NJR3</accession>
<evidence type="ECO:0000259" key="5">
    <source>
        <dbReference type="Pfam" id="PF25954"/>
    </source>
</evidence>
<dbReference type="GO" id="GO:0030313">
    <property type="term" value="C:cell envelope"/>
    <property type="evidence" value="ECO:0007669"/>
    <property type="project" value="TreeGrafter"/>
</dbReference>
<comment type="caution">
    <text evidence="7">The sequence shown here is derived from an EMBL/GenBank/DDBJ whole genome shotgun (WGS) entry which is preliminary data.</text>
</comment>
<dbReference type="Proteomes" id="UP000470771">
    <property type="component" value="Unassembled WGS sequence"/>
</dbReference>
<dbReference type="AlphaFoldDB" id="A0A6N9NJR3"/>
<dbReference type="GO" id="GO:0022857">
    <property type="term" value="F:transmembrane transporter activity"/>
    <property type="evidence" value="ECO:0007669"/>
    <property type="project" value="InterPro"/>
</dbReference>
<keyword evidence="2" id="KW-0813">Transport</keyword>
<dbReference type="SUPFAM" id="SSF111369">
    <property type="entry name" value="HlyD-like secretion proteins"/>
    <property type="match status" value="1"/>
</dbReference>
<dbReference type="Gene3D" id="2.40.30.170">
    <property type="match status" value="1"/>
</dbReference>
<dbReference type="InterPro" id="IPR006143">
    <property type="entry name" value="RND_pump_MFP"/>
</dbReference>
<evidence type="ECO:0000256" key="2">
    <source>
        <dbReference type="ARBA" id="ARBA00022448"/>
    </source>
</evidence>
<dbReference type="PANTHER" id="PTHR30097">
    <property type="entry name" value="CATION EFFLUX SYSTEM PROTEIN CUSB"/>
    <property type="match status" value="1"/>
</dbReference>
<dbReference type="GO" id="GO:0015679">
    <property type="term" value="P:plasma membrane copper ion transport"/>
    <property type="evidence" value="ECO:0007669"/>
    <property type="project" value="TreeGrafter"/>
</dbReference>
<dbReference type="Pfam" id="PF25954">
    <property type="entry name" value="Beta-barrel_RND_2"/>
    <property type="match status" value="1"/>
</dbReference>
<dbReference type="NCBIfam" id="TIGR01730">
    <property type="entry name" value="RND_mfp"/>
    <property type="match status" value="1"/>
</dbReference>
<dbReference type="InterPro" id="IPR058792">
    <property type="entry name" value="Beta-barrel_RND_2"/>
</dbReference>
<proteinExistence type="inferred from homology"/>
<keyword evidence="8" id="KW-1185">Reference proteome</keyword>
<dbReference type="EMBL" id="WWNE01000005">
    <property type="protein sequence ID" value="NBG65721.1"/>
    <property type="molecule type" value="Genomic_DNA"/>
</dbReference>
<dbReference type="GO" id="GO:0016020">
    <property type="term" value="C:membrane"/>
    <property type="evidence" value="ECO:0007669"/>
    <property type="project" value="InterPro"/>
</dbReference>
<dbReference type="GO" id="GO:0060003">
    <property type="term" value="P:copper ion export"/>
    <property type="evidence" value="ECO:0007669"/>
    <property type="project" value="TreeGrafter"/>
</dbReference>
<dbReference type="Pfam" id="PF25973">
    <property type="entry name" value="BSH_CzcB"/>
    <property type="match status" value="1"/>
</dbReference>
<comment type="similarity">
    <text evidence="1">Belongs to the membrane fusion protein (MFP) (TC 8.A.1) family.</text>
</comment>
<protein>
    <submittedName>
        <fullName evidence="7">Efflux RND transporter periplasmic adaptor subunit</fullName>
    </submittedName>
</protein>
<dbReference type="PANTHER" id="PTHR30097:SF4">
    <property type="entry name" value="SLR6042 PROTEIN"/>
    <property type="match status" value="1"/>
</dbReference>
<evidence type="ECO:0000256" key="1">
    <source>
        <dbReference type="ARBA" id="ARBA00009477"/>
    </source>
</evidence>
<organism evidence="7 8">
    <name type="scientific">Acidiluteibacter ferrifornacis</name>
    <dbReference type="NCBI Taxonomy" id="2692424"/>
    <lineage>
        <taxon>Bacteria</taxon>
        <taxon>Pseudomonadati</taxon>
        <taxon>Bacteroidota</taxon>
        <taxon>Flavobacteriia</taxon>
        <taxon>Flavobacteriales</taxon>
        <taxon>Cryomorphaceae</taxon>
        <taxon>Acidiluteibacter</taxon>
    </lineage>
</organism>
<evidence type="ECO:0000313" key="8">
    <source>
        <dbReference type="Proteomes" id="UP000470771"/>
    </source>
</evidence>
<feature type="region of interest" description="Disordered" evidence="3">
    <location>
        <begin position="27"/>
        <end position="53"/>
    </location>
</feature>
<sequence>MKTIYINKLFAVFFLFGLIACGSSENQENNHGHDHDGEESHGEMAEKKNHEEDKGVHFSITQFNALEIKIDTIPQRSVAAYVETNGQLEVPPQNEASVTAIIGANISSIKVIEGDKVEKGQVLAYINHPELIQLQSNYNSNWNELQYLELEFNRQQKLYDEKVGSGKELQRIKSDYQSKKSLVNGLAAQLKLLGISTTSVKNGKIIEQIAVRSPIEGYVRLVEIKTGQYVTPQTELFEIVNLEHIHADFMVFEKDIAKVQEGQKIRFKVESIEKELNASVYSVGKNFEQNPKAIHIHAEIENKSGLLLPGMYVRGKILTADSMGMALPEAAVIRDNGKDYIFSAKKESEDEWEFTPIEVIAGLTSDGWTEIKPLEVIPKSTKVAWNNAYYILAEMQKGEAEHSH</sequence>
<feature type="compositionally biased region" description="Basic and acidic residues" evidence="3">
    <location>
        <begin position="28"/>
        <end position="53"/>
    </location>
</feature>
<feature type="domain" description="CusB-like beta-barrel" evidence="5">
    <location>
        <begin position="249"/>
        <end position="317"/>
    </location>
</feature>
<reference evidence="7 8" key="1">
    <citation type="submission" date="2019-12" db="EMBL/GenBank/DDBJ databases">
        <authorList>
            <person name="Zhao J."/>
        </authorList>
    </citation>
    <scope>NUCLEOTIDE SEQUENCE [LARGE SCALE GENOMIC DNA]</scope>
    <source>
        <strain evidence="7 8">S-15</strain>
    </source>
</reference>
<feature type="chain" id="PRO_5026850167" evidence="4">
    <location>
        <begin position="27"/>
        <end position="404"/>
    </location>
</feature>
<evidence type="ECO:0000259" key="6">
    <source>
        <dbReference type="Pfam" id="PF25973"/>
    </source>
</evidence>
<dbReference type="RefSeq" id="WP_160632663.1">
    <property type="nucleotide sequence ID" value="NZ_WWNE01000005.1"/>
</dbReference>
<dbReference type="Gene3D" id="2.40.50.100">
    <property type="match status" value="1"/>
</dbReference>